<gene>
    <name evidence="2" type="ORF">C2845_PM18G02940</name>
</gene>
<dbReference type="InterPro" id="IPR036047">
    <property type="entry name" value="F-box-like_dom_sf"/>
</dbReference>
<organism evidence="2 3">
    <name type="scientific">Panicum miliaceum</name>
    <name type="common">Proso millet</name>
    <name type="synonym">Broomcorn millet</name>
    <dbReference type="NCBI Taxonomy" id="4540"/>
    <lineage>
        <taxon>Eukaryota</taxon>
        <taxon>Viridiplantae</taxon>
        <taxon>Streptophyta</taxon>
        <taxon>Embryophyta</taxon>
        <taxon>Tracheophyta</taxon>
        <taxon>Spermatophyta</taxon>
        <taxon>Magnoliopsida</taxon>
        <taxon>Liliopsida</taxon>
        <taxon>Poales</taxon>
        <taxon>Poaceae</taxon>
        <taxon>PACMAD clade</taxon>
        <taxon>Panicoideae</taxon>
        <taxon>Panicodae</taxon>
        <taxon>Paniceae</taxon>
        <taxon>Panicinae</taxon>
        <taxon>Panicum</taxon>
        <taxon>Panicum sect. Panicum</taxon>
    </lineage>
</organism>
<dbReference type="PROSITE" id="PS50181">
    <property type="entry name" value="FBOX"/>
    <property type="match status" value="1"/>
</dbReference>
<dbReference type="SUPFAM" id="SSF81383">
    <property type="entry name" value="F-box domain"/>
    <property type="match status" value="1"/>
</dbReference>
<dbReference type="InterPro" id="IPR001810">
    <property type="entry name" value="F-box_dom"/>
</dbReference>
<dbReference type="Proteomes" id="UP000275267">
    <property type="component" value="Unassembled WGS sequence"/>
</dbReference>
<feature type="domain" description="F-box" evidence="1">
    <location>
        <begin position="5"/>
        <end position="39"/>
    </location>
</feature>
<accession>A0A3L6PLE1</accession>
<name>A0A3L6PLE1_PANMI</name>
<proteinExistence type="predicted"/>
<dbReference type="Pfam" id="PF00646">
    <property type="entry name" value="F-box"/>
    <property type="match status" value="1"/>
</dbReference>
<dbReference type="EMBL" id="PQIB02000017">
    <property type="protein sequence ID" value="RLM58992.1"/>
    <property type="molecule type" value="Genomic_DNA"/>
</dbReference>
<sequence length="183" mass="20884">MASGADRISALPDEFLHHVMSFLPAHDVVSTSLLAWRWHWHDLWKSAPALRVTGINGCTDPPCFIRFVDNLLLLRHPGARLDAFVIDLEERDFYFKPFLPAYERSVNLWFRHALLSQVRILSLRTTSGLYVYKEESPPFELPDVPIISQHLTRLHLARATLRSITLDLSGCPALVELKMEGNA</sequence>
<evidence type="ECO:0000259" key="1">
    <source>
        <dbReference type="PROSITE" id="PS50181"/>
    </source>
</evidence>
<evidence type="ECO:0000313" key="3">
    <source>
        <dbReference type="Proteomes" id="UP000275267"/>
    </source>
</evidence>
<comment type="caution">
    <text evidence="2">The sequence shown here is derived from an EMBL/GenBank/DDBJ whole genome shotgun (WGS) entry which is preliminary data.</text>
</comment>
<dbReference type="AlphaFoldDB" id="A0A3L6PLE1"/>
<evidence type="ECO:0000313" key="2">
    <source>
        <dbReference type="EMBL" id="RLM58992.1"/>
    </source>
</evidence>
<dbReference type="STRING" id="4540.A0A3L6PLE1"/>
<protein>
    <submittedName>
        <fullName evidence="2">F-box/FBD/LRR-repeat protein</fullName>
    </submittedName>
</protein>
<keyword evidence="3" id="KW-1185">Reference proteome</keyword>
<dbReference type="PANTHER" id="PTHR34223:SF22">
    <property type="entry name" value="OS11G0208300 PROTEIN"/>
    <property type="match status" value="1"/>
</dbReference>
<dbReference type="Gene3D" id="1.20.1280.50">
    <property type="match status" value="1"/>
</dbReference>
<reference evidence="3" key="1">
    <citation type="journal article" date="2019" name="Nat. Commun.">
        <title>The genome of broomcorn millet.</title>
        <authorList>
            <person name="Zou C."/>
            <person name="Miki D."/>
            <person name="Li D."/>
            <person name="Tang Q."/>
            <person name="Xiao L."/>
            <person name="Rajput S."/>
            <person name="Deng P."/>
            <person name="Jia W."/>
            <person name="Huang R."/>
            <person name="Zhang M."/>
            <person name="Sun Y."/>
            <person name="Hu J."/>
            <person name="Fu X."/>
            <person name="Schnable P.S."/>
            <person name="Li F."/>
            <person name="Zhang H."/>
            <person name="Feng B."/>
            <person name="Zhu X."/>
            <person name="Liu R."/>
            <person name="Schnable J.C."/>
            <person name="Zhu J.-K."/>
            <person name="Zhang H."/>
        </authorList>
    </citation>
    <scope>NUCLEOTIDE SEQUENCE [LARGE SCALE GENOMIC DNA]</scope>
</reference>
<dbReference type="OrthoDB" id="683255at2759"/>
<dbReference type="PANTHER" id="PTHR34223">
    <property type="entry name" value="OS11G0201299 PROTEIN"/>
    <property type="match status" value="1"/>
</dbReference>
<dbReference type="InterPro" id="IPR053197">
    <property type="entry name" value="F-box_SCFL_complex_component"/>
</dbReference>